<feature type="transmembrane region" description="Helical" evidence="1">
    <location>
        <begin position="228"/>
        <end position="253"/>
    </location>
</feature>
<protein>
    <submittedName>
        <fullName evidence="2">Sodium Bile acid symporter family protein</fullName>
    </submittedName>
</protein>
<dbReference type="Gene3D" id="1.20.1530.20">
    <property type="match status" value="1"/>
</dbReference>
<dbReference type="Pfam" id="PF13593">
    <property type="entry name" value="SBF_like"/>
    <property type="match status" value="1"/>
</dbReference>
<comment type="caution">
    <text evidence="2">The sequence shown here is derived from an EMBL/GenBank/DDBJ whole genome shotgun (WGS) entry which is preliminary data.</text>
</comment>
<feature type="transmembrane region" description="Helical" evidence="1">
    <location>
        <begin position="274"/>
        <end position="298"/>
    </location>
</feature>
<feature type="transmembrane region" description="Helical" evidence="1">
    <location>
        <begin position="163"/>
        <end position="183"/>
    </location>
</feature>
<organism evidence="2 3">
    <name type="scientific">Novipirellula herctigrandis</name>
    <dbReference type="NCBI Taxonomy" id="2527986"/>
    <lineage>
        <taxon>Bacteria</taxon>
        <taxon>Pseudomonadati</taxon>
        <taxon>Planctomycetota</taxon>
        <taxon>Planctomycetia</taxon>
        <taxon>Pirellulales</taxon>
        <taxon>Pirellulaceae</taxon>
        <taxon>Novipirellula</taxon>
    </lineage>
</organism>
<feature type="transmembrane region" description="Helical" evidence="1">
    <location>
        <begin position="69"/>
        <end position="88"/>
    </location>
</feature>
<dbReference type="PANTHER" id="PTHR18640:SF5">
    <property type="entry name" value="SODIUM_BILE ACID COTRANSPORTER 7"/>
    <property type="match status" value="1"/>
</dbReference>
<dbReference type="EMBL" id="SJPJ01000001">
    <property type="protein sequence ID" value="TWT83154.1"/>
    <property type="molecule type" value="Genomic_DNA"/>
</dbReference>
<dbReference type="AlphaFoldDB" id="A0A5C5Z780"/>
<feature type="transmembrane region" description="Helical" evidence="1">
    <location>
        <begin position="40"/>
        <end position="57"/>
    </location>
</feature>
<dbReference type="OrthoDB" id="245077at2"/>
<keyword evidence="1" id="KW-1133">Transmembrane helix</keyword>
<name>A0A5C5Z780_9BACT</name>
<dbReference type="RefSeq" id="WP_146400120.1">
    <property type="nucleotide sequence ID" value="NZ_SJPJ01000001.1"/>
</dbReference>
<dbReference type="InterPro" id="IPR016833">
    <property type="entry name" value="Put_Na-Bile_cotransptr"/>
</dbReference>
<keyword evidence="1" id="KW-0812">Transmembrane</keyword>
<dbReference type="InterPro" id="IPR038770">
    <property type="entry name" value="Na+/solute_symporter_sf"/>
</dbReference>
<dbReference type="PANTHER" id="PTHR18640">
    <property type="entry name" value="SOLUTE CARRIER FAMILY 10 MEMBER 7"/>
    <property type="match status" value="1"/>
</dbReference>
<keyword evidence="1" id="KW-0472">Membrane</keyword>
<dbReference type="GO" id="GO:0005886">
    <property type="term" value="C:plasma membrane"/>
    <property type="evidence" value="ECO:0007669"/>
    <property type="project" value="TreeGrafter"/>
</dbReference>
<gene>
    <name evidence="2" type="ORF">CA13_46170</name>
</gene>
<proteinExistence type="predicted"/>
<feature type="transmembrane region" description="Helical" evidence="1">
    <location>
        <begin position="126"/>
        <end position="148"/>
    </location>
</feature>
<accession>A0A5C5Z780</accession>
<evidence type="ECO:0000313" key="2">
    <source>
        <dbReference type="EMBL" id="TWT83154.1"/>
    </source>
</evidence>
<dbReference type="Proteomes" id="UP000315010">
    <property type="component" value="Unassembled WGS sequence"/>
</dbReference>
<feature type="transmembrane region" description="Helical" evidence="1">
    <location>
        <begin position="94"/>
        <end position="114"/>
    </location>
</feature>
<evidence type="ECO:0000313" key="3">
    <source>
        <dbReference type="Proteomes" id="UP000315010"/>
    </source>
</evidence>
<keyword evidence="3" id="KW-1185">Reference proteome</keyword>
<feature type="transmembrane region" description="Helical" evidence="1">
    <location>
        <begin position="195"/>
        <end position="216"/>
    </location>
</feature>
<evidence type="ECO:0000256" key="1">
    <source>
        <dbReference type="SAM" id="Phobius"/>
    </source>
</evidence>
<sequence length="326" mass="34828">MWPRIKRQWFLIALATCFCIGFFASETLQPLLAMTTLRSAIVFSVMWIMGVTLKADAVRQSLARPLPTLLAIGINVLVVPLLCLPAQAILPASAFGGLFVVSLVPCTLASAAVWTRKADGNDSIALMTTVVTNLACIFVIPIGVSLVLARQADISAIEQMRKLATIVVAPLVIAQTMRTIGVAKWADRNKIRLSLLAQFGILSMVVFGAIASAGMIQNADESGVSSIGMTTATLVFLVIAIHLSAFGIGILVSRATGADRASQVAVGFGGSQKTLMVGLQIAIDLGVSVIPMLMYHLFQLTIDTVIAERWKQSSEQMDQNRPSKET</sequence>
<reference evidence="2 3" key="1">
    <citation type="submission" date="2019-02" db="EMBL/GenBank/DDBJ databases">
        <title>Deep-cultivation of Planctomycetes and their phenomic and genomic characterization uncovers novel biology.</title>
        <authorList>
            <person name="Wiegand S."/>
            <person name="Jogler M."/>
            <person name="Boedeker C."/>
            <person name="Pinto D."/>
            <person name="Vollmers J."/>
            <person name="Rivas-Marin E."/>
            <person name="Kohn T."/>
            <person name="Peeters S.H."/>
            <person name="Heuer A."/>
            <person name="Rast P."/>
            <person name="Oberbeckmann S."/>
            <person name="Bunk B."/>
            <person name="Jeske O."/>
            <person name="Meyerdierks A."/>
            <person name="Storesund J.E."/>
            <person name="Kallscheuer N."/>
            <person name="Luecker S."/>
            <person name="Lage O.M."/>
            <person name="Pohl T."/>
            <person name="Merkel B.J."/>
            <person name="Hornburger P."/>
            <person name="Mueller R.-W."/>
            <person name="Bruemmer F."/>
            <person name="Labrenz M."/>
            <person name="Spormann A.M."/>
            <person name="Op Den Camp H."/>
            <person name="Overmann J."/>
            <person name="Amann R."/>
            <person name="Jetten M.S.M."/>
            <person name="Mascher T."/>
            <person name="Medema M.H."/>
            <person name="Devos D.P."/>
            <person name="Kaster A.-K."/>
            <person name="Ovreas L."/>
            <person name="Rohde M."/>
            <person name="Galperin M.Y."/>
            <person name="Jogler C."/>
        </authorList>
    </citation>
    <scope>NUCLEOTIDE SEQUENCE [LARGE SCALE GENOMIC DNA]</scope>
    <source>
        <strain evidence="2 3">CA13</strain>
    </source>
</reference>